<dbReference type="SUPFAM" id="SSF52283">
    <property type="entry name" value="Formate/glycerate dehydrogenase catalytic domain-like"/>
    <property type="match status" value="1"/>
</dbReference>
<dbReference type="Proteomes" id="UP000197269">
    <property type="component" value="Unassembled WGS sequence"/>
</dbReference>
<reference evidence="2 3" key="1">
    <citation type="submission" date="2017-03" db="EMBL/GenBank/DDBJ databases">
        <title>Genome of strain Rhizobium sp. CNPSo 668.</title>
        <authorList>
            <person name="Ribeiro R."/>
        </authorList>
    </citation>
    <scope>NUCLEOTIDE SEQUENCE [LARGE SCALE GENOMIC DNA]</scope>
    <source>
        <strain evidence="2 3">CNPSo 668</strain>
    </source>
</reference>
<dbReference type="AlphaFoldDB" id="A0A246DL84"/>
<evidence type="ECO:0000313" key="3">
    <source>
        <dbReference type="Proteomes" id="UP000197269"/>
    </source>
</evidence>
<proteinExistence type="predicted"/>
<accession>A0A246DL84</accession>
<name>A0A246DL84_9HYPH</name>
<evidence type="ECO:0000259" key="1">
    <source>
        <dbReference type="Pfam" id="PF05222"/>
    </source>
</evidence>
<dbReference type="RefSeq" id="WP_088397119.1">
    <property type="nucleotide sequence ID" value="NZ_MXPU01000033.1"/>
</dbReference>
<dbReference type="Gene3D" id="3.40.50.720">
    <property type="entry name" value="NAD(P)-binding Rossmann-like Domain"/>
    <property type="match status" value="1"/>
</dbReference>
<feature type="domain" description="Alanine dehydrogenase/pyridine nucleotide transhydrogenase N-terminal" evidence="1">
    <location>
        <begin position="1"/>
        <end position="41"/>
    </location>
</feature>
<evidence type="ECO:0000313" key="2">
    <source>
        <dbReference type="EMBL" id="OWO89955.1"/>
    </source>
</evidence>
<dbReference type="EMBL" id="MXPU01000033">
    <property type="protein sequence ID" value="OWO89955.1"/>
    <property type="molecule type" value="Genomic_DNA"/>
</dbReference>
<sequence>METGAGLTAEISNEAYRNAEVVVVPSPQALAAAADVIVKVRSD</sequence>
<gene>
    <name evidence="2" type="ORF">B5E41_29245</name>
</gene>
<protein>
    <submittedName>
        <fullName evidence="2">NAD(P) transhydrogenase subunit alpha</fullName>
    </submittedName>
</protein>
<comment type="caution">
    <text evidence="2">The sequence shown here is derived from an EMBL/GenBank/DDBJ whole genome shotgun (WGS) entry which is preliminary data.</text>
</comment>
<organism evidence="2 3">
    <name type="scientific">Rhizobium esperanzae</name>
    <dbReference type="NCBI Taxonomy" id="1967781"/>
    <lineage>
        <taxon>Bacteria</taxon>
        <taxon>Pseudomonadati</taxon>
        <taxon>Pseudomonadota</taxon>
        <taxon>Alphaproteobacteria</taxon>
        <taxon>Hyphomicrobiales</taxon>
        <taxon>Rhizobiaceae</taxon>
        <taxon>Rhizobium/Agrobacterium group</taxon>
        <taxon>Rhizobium</taxon>
    </lineage>
</organism>
<dbReference type="Pfam" id="PF05222">
    <property type="entry name" value="AlaDh_PNT_N"/>
    <property type="match status" value="1"/>
</dbReference>
<dbReference type="InterPro" id="IPR007886">
    <property type="entry name" value="AlaDH/PNT_N"/>
</dbReference>